<keyword evidence="1" id="KW-0238">DNA-binding</keyword>
<protein>
    <submittedName>
        <fullName evidence="3">Transcriptional regulator</fullName>
    </submittedName>
</protein>
<dbReference type="PANTHER" id="PTHR46558:SF4">
    <property type="entry name" value="DNA-BIDING PHAGE PROTEIN"/>
    <property type="match status" value="1"/>
</dbReference>
<dbReference type="EMBL" id="BMOS01000039">
    <property type="protein sequence ID" value="GGN65739.1"/>
    <property type="molecule type" value="Genomic_DNA"/>
</dbReference>
<dbReference type="Proteomes" id="UP000624041">
    <property type="component" value="Unassembled WGS sequence"/>
</dbReference>
<evidence type="ECO:0000259" key="2">
    <source>
        <dbReference type="PROSITE" id="PS50943"/>
    </source>
</evidence>
<feature type="domain" description="HTH cro/C1-type" evidence="2">
    <location>
        <begin position="15"/>
        <end position="69"/>
    </location>
</feature>
<dbReference type="SMART" id="SM00530">
    <property type="entry name" value="HTH_XRE"/>
    <property type="match status" value="1"/>
</dbReference>
<comment type="caution">
    <text evidence="3">The sequence shown here is derived from an EMBL/GenBank/DDBJ whole genome shotgun (WGS) entry which is preliminary data.</text>
</comment>
<reference evidence="3" key="2">
    <citation type="submission" date="2020-09" db="EMBL/GenBank/DDBJ databases">
        <authorList>
            <person name="Sun Q."/>
            <person name="Ohkuma M."/>
        </authorList>
    </citation>
    <scope>NUCLEOTIDE SEQUENCE</scope>
    <source>
        <strain evidence="3">JCM 17251</strain>
    </source>
</reference>
<dbReference type="GO" id="GO:0003677">
    <property type="term" value="F:DNA binding"/>
    <property type="evidence" value="ECO:0007669"/>
    <property type="project" value="UniProtKB-KW"/>
</dbReference>
<accession>A0A918D4V5</accession>
<evidence type="ECO:0000256" key="1">
    <source>
        <dbReference type="ARBA" id="ARBA00023125"/>
    </source>
</evidence>
<evidence type="ECO:0000313" key="3">
    <source>
        <dbReference type="EMBL" id="GGN65739.1"/>
    </source>
</evidence>
<dbReference type="Gene3D" id="1.10.260.40">
    <property type="entry name" value="lambda repressor-like DNA-binding domains"/>
    <property type="match status" value="1"/>
</dbReference>
<evidence type="ECO:0000313" key="4">
    <source>
        <dbReference type="Proteomes" id="UP000624041"/>
    </source>
</evidence>
<name>A0A918D4V5_9BACI</name>
<dbReference type="RefSeq" id="WP_188859241.1">
    <property type="nucleotide sequence ID" value="NZ_BMOS01000039.1"/>
</dbReference>
<dbReference type="PROSITE" id="PS50943">
    <property type="entry name" value="HTH_CROC1"/>
    <property type="match status" value="1"/>
</dbReference>
<keyword evidence="4" id="KW-1185">Reference proteome</keyword>
<gene>
    <name evidence="3" type="ORF">GCM10007971_34950</name>
</gene>
<reference evidence="3" key="1">
    <citation type="journal article" date="2014" name="Int. J. Syst. Evol. Microbiol.">
        <title>Complete genome sequence of Corynebacterium casei LMG S-19264T (=DSM 44701T), isolated from a smear-ripened cheese.</title>
        <authorList>
            <consortium name="US DOE Joint Genome Institute (JGI-PGF)"/>
            <person name="Walter F."/>
            <person name="Albersmeier A."/>
            <person name="Kalinowski J."/>
            <person name="Ruckert C."/>
        </authorList>
    </citation>
    <scope>NUCLEOTIDE SEQUENCE</scope>
    <source>
        <strain evidence="3">JCM 17251</strain>
    </source>
</reference>
<dbReference type="Pfam" id="PF01381">
    <property type="entry name" value="HTH_3"/>
    <property type="match status" value="1"/>
</dbReference>
<dbReference type="SUPFAM" id="SSF47413">
    <property type="entry name" value="lambda repressor-like DNA-binding domains"/>
    <property type="match status" value="1"/>
</dbReference>
<proteinExistence type="predicted"/>
<dbReference type="AlphaFoldDB" id="A0A918D4V5"/>
<dbReference type="InterPro" id="IPR001387">
    <property type="entry name" value="Cro/C1-type_HTH"/>
</dbReference>
<organism evidence="3 4">
    <name type="scientific">Oceanobacillus indicireducens</name>
    <dbReference type="NCBI Taxonomy" id="1004261"/>
    <lineage>
        <taxon>Bacteria</taxon>
        <taxon>Bacillati</taxon>
        <taxon>Bacillota</taxon>
        <taxon>Bacilli</taxon>
        <taxon>Bacillales</taxon>
        <taxon>Bacillaceae</taxon>
        <taxon>Oceanobacillus</taxon>
    </lineage>
</organism>
<dbReference type="PANTHER" id="PTHR46558">
    <property type="entry name" value="TRACRIPTIONAL REGULATORY PROTEIN-RELATED-RELATED"/>
    <property type="match status" value="1"/>
</dbReference>
<dbReference type="InterPro" id="IPR010982">
    <property type="entry name" value="Lambda_DNA-bd_dom_sf"/>
</dbReference>
<dbReference type="CDD" id="cd00093">
    <property type="entry name" value="HTH_XRE"/>
    <property type="match status" value="1"/>
</dbReference>
<sequence length="77" mass="8999">MDISFNQKRKINNRIVVLRVERGLSQRELANQLGVSRQTIISLEKNRYNPSLKLAFDIALFFGVDLHDVFQYEMEGD</sequence>